<name>A0A3F2RWL3_9STRA</name>
<dbReference type="PANTHER" id="PTHR24113:SF12">
    <property type="entry name" value="RAN GTPASE-ACTIVATING PROTEIN 1"/>
    <property type="match status" value="1"/>
</dbReference>
<evidence type="ECO:0000313" key="4">
    <source>
        <dbReference type="EMBL" id="RLN47218.1"/>
    </source>
</evidence>
<protein>
    <submittedName>
        <fullName evidence="5">Uncharacterized protein</fullName>
    </submittedName>
</protein>
<dbReference type="PANTHER" id="PTHR24113">
    <property type="entry name" value="RAN GTPASE-ACTIVATING PROTEIN 1"/>
    <property type="match status" value="1"/>
</dbReference>
<dbReference type="SMART" id="SM00368">
    <property type="entry name" value="LRR_RI"/>
    <property type="match status" value="2"/>
</dbReference>
<dbReference type="EMBL" id="MBDO02000065">
    <property type="protein sequence ID" value="RLN64808.1"/>
    <property type="molecule type" value="Genomic_DNA"/>
</dbReference>
<evidence type="ECO:0000256" key="1">
    <source>
        <dbReference type="ARBA" id="ARBA00022468"/>
    </source>
</evidence>
<sequence>MQIIAKALCTSNFLLEELYLERNTLLKRHQEGAIVAGIVSDYFFARYGHLHTLVVAHMYFSDANAVLLGAALGSNAVLQKLDLHGNLLCDGAAVAIANDGLAHNKSLRYLNLAENAIGSVGAKALFRCLSTHNQSLQTLILRNNRLMSDVMPSLIEAWQVNAVIEIVDLSGNLINYSYLEEQ</sequence>
<accession>A0A3F2RWL3</accession>
<keyword evidence="1" id="KW-0343">GTPase activation</keyword>
<evidence type="ECO:0000313" key="5">
    <source>
        <dbReference type="EMBL" id="RLN64808.1"/>
    </source>
</evidence>
<evidence type="ECO:0000256" key="2">
    <source>
        <dbReference type="ARBA" id="ARBA00022614"/>
    </source>
</evidence>
<dbReference type="Pfam" id="PF00560">
    <property type="entry name" value="LRR_1"/>
    <property type="match status" value="1"/>
</dbReference>
<dbReference type="InterPro" id="IPR001611">
    <property type="entry name" value="Leu-rich_rpt"/>
</dbReference>
<dbReference type="Pfam" id="PF13516">
    <property type="entry name" value="LRR_6"/>
    <property type="match status" value="1"/>
</dbReference>
<gene>
    <name evidence="4" type="ORF">BBJ29_004690</name>
    <name evidence="5" type="ORF">BBP00_00003221</name>
</gene>
<dbReference type="AlphaFoldDB" id="A0A3F2RWL3"/>
<reference evidence="6 7" key="1">
    <citation type="submission" date="2018-07" db="EMBL/GenBank/DDBJ databases">
        <title>Genome sequencing of oomycete isolates from Chile give support for New Zealand origin for Phytophthora kernoviae and make available the first Nothophytophthora sp. genome.</title>
        <authorList>
            <person name="Studholme D.J."/>
            <person name="Sanfuentes E."/>
            <person name="Panda P."/>
            <person name="Hill R."/>
            <person name="Sambles C."/>
            <person name="Grant M."/>
            <person name="Williams N.M."/>
            <person name="Mcdougal R.L."/>
        </authorList>
    </citation>
    <scope>NUCLEOTIDE SEQUENCE [LARGE SCALE GENOMIC DNA]</scope>
    <source>
        <strain evidence="5">Chile6</strain>
        <strain evidence="4">Chile7</strain>
    </source>
</reference>
<evidence type="ECO:0000256" key="3">
    <source>
        <dbReference type="ARBA" id="ARBA00022737"/>
    </source>
</evidence>
<dbReference type="Proteomes" id="UP000284657">
    <property type="component" value="Unassembled WGS sequence"/>
</dbReference>
<dbReference type="GO" id="GO:0048471">
    <property type="term" value="C:perinuclear region of cytoplasm"/>
    <property type="evidence" value="ECO:0007669"/>
    <property type="project" value="TreeGrafter"/>
</dbReference>
<organism evidence="5 6">
    <name type="scientific">Phytophthora kernoviae</name>
    <dbReference type="NCBI Taxonomy" id="325452"/>
    <lineage>
        <taxon>Eukaryota</taxon>
        <taxon>Sar</taxon>
        <taxon>Stramenopiles</taxon>
        <taxon>Oomycota</taxon>
        <taxon>Peronosporomycetes</taxon>
        <taxon>Peronosporales</taxon>
        <taxon>Peronosporaceae</taxon>
        <taxon>Phytophthora</taxon>
    </lineage>
</organism>
<dbReference type="GO" id="GO:0005096">
    <property type="term" value="F:GTPase activator activity"/>
    <property type="evidence" value="ECO:0007669"/>
    <property type="project" value="UniProtKB-KW"/>
</dbReference>
<dbReference type="GO" id="GO:0006913">
    <property type="term" value="P:nucleocytoplasmic transport"/>
    <property type="evidence" value="ECO:0007669"/>
    <property type="project" value="TreeGrafter"/>
</dbReference>
<keyword evidence="2" id="KW-0433">Leucine-rich repeat</keyword>
<comment type="caution">
    <text evidence="5">The sequence shown here is derived from an EMBL/GenBank/DDBJ whole genome shotgun (WGS) entry which is preliminary data.</text>
</comment>
<dbReference type="SUPFAM" id="SSF52047">
    <property type="entry name" value="RNI-like"/>
    <property type="match status" value="1"/>
</dbReference>
<dbReference type="GO" id="GO:0031267">
    <property type="term" value="F:small GTPase binding"/>
    <property type="evidence" value="ECO:0007669"/>
    <property type="project" value="TreeGrafter"/>
</dbReference>
<dbReference type="GO" id="GO:0005829">
    <property type="term" value="C:cytosol"/>
    <property type="evidence" value="ECO:0007669"/>
    <property type="project" value="TreeGrafter"/>
</dbReference>
<dbReference type="OrthoDB" id="120976at2759"/>
<dbReference type="Gene3D" id="3.80.10.10">
    <property type="entry name" value="Ribonuclease Inhibitor"/>
    <property type="match status" value="1"/>
</dbReference>
<proteinExistence type="predicted"/>
<keyword evidence="3" id="KW-0677">Repeat</keyword>
<evidence type="ECO:0000313" key="6">
    <source>
        <dbReference type="Proteomes" id="UP000277300"/>
    </source>
</evidence>
<dbReference type="InterPro" id="IPR032675">
    <property type="entry name" value="LRR_dom_sf"/>
</dbReference>
<dbReference type="InterPro" id="IPR027038">
    <property type="entry name" value="RanGap"/>
</dbReference>
<dbReference type="Proteomes" id="UP000277300">
    <property type="component" value="Unassembled WGS sequence"/>
</dbReference>
<evidence type="ECO:0000313" key="7">
    <source>
        <dbReference type="Proteomes" id="UP000284657"/>
    </source>
</evidence>
<dbReference type="GO" id="GO:0005634">
    <property type="term" value="C:nucleus"/>
    <property type="evidence" value="ECO:0007669"/>
    <property type="project" value="TreeGrafter"/>
</dbReference>
<dbReference type="EMBL" id="MBAD02002472">
    <property type="protein sequence ID" value="RLN47218.1"/>
    <property type="molecule type" value="Genomic_DNA"/>
</dbReference>